<comment type="similarity">
    <text evidence="2">Belongs to the EamA transporter family.</text>
</comment>
<name>A0ABY4CQA6_9BACL</name>
<keyword evidence="3" id="KW-1003">Cell membrane</keyword>
<dbReference type="InterPro" id="IPR000620">
    <property type="entry name" value="EamA_dom"/>
</dbReference>
<dbReference type="InterPro" id="IPR037185">
    <property type="entry name" value="EmrE-like"/>
</dbReference>
<proteinExistence type="inferred from homology"/>
<feature type="transmembrane region" description="Helical" evidence="7">
    <location>
        <begin position="7"/>
        <end position="29"/>
    </location>
</feature>
<dbReference type="PANTHER" id="PTHR32322">
    <property type="entry name" value="INNER MEMBRANE TRANSPORTER"/>
    <property type="match status" value="1"/>
</dbReference>
<feature type="transmembrane region" description="Helical" evidence="7">
    <location>
        <begin position="245"/>
        <end position="264"/>
    </location>
</feature>
<feature type="domain" description="EamA" evidence="8">
    <location>
        <begin position="150"/>
        <end position="286"/>
    </location>
</feature>
<sequence length="302" mass="32551">MSQQKSALLGLFTVSLIWGCNYIASVILLRSFSPIFTSFGRITLTSVFLIIVGLVVRKLKRPTKKEWLLLVAVGIFGVFFNQTFYFTGLHHSSPTNASLIFALVPVCTILLERMFLKERLTTFKLIGVLLGFAGVVIIVGAGEGVHGISIGDIYLLLSMIAQSIGILYTRCLTASMSSYAVTIYATVIGSGFMGVSAVGEHIFSTTVISHNIYLWMLMAAAGVLSQGVAGFLWNKGVSVVGAGTSSMFLNIPPFVTLILSSLVLGEKIQMTQILGGFFVLLGVFVANQKMKPKKTTIQTIAS</sequence>
<evidence type="ECO:0000256" key="3">
    <source>
        <dbReference type="ARBA" id="ARBA00022475"/>
    </source>
</evidence>
<evidence type="ECO:0000256" key="2">
    <source>
        <dbReference type="ARBA" id="ARBA00007362"/>
    </source>
</evidence>
<dbReference type="RefSeq" id="WP_347439126.1">
    <property type="nucleotide sequence ID" value="NZ_CP089291.1"/>
</dbReference>
<protein>
    <submittedName>
        <fullName evidence="9">DMT family transporter</fullName>
    </submittedName>
</protein>
<dbReference type="Proteomes" id="UP000830167">
    <property type="component" value="Chromosome"/>
</dbReference>
<dbReference type="Pfam" id="PF00892">
    <property type="entry name" value="EamA"/>
    <property type="match status" value="2"/>
</dbReference>
<feature type="transmembrane region" description="Helical" evidence="7">
    <location>
        <begin position="148"/>
        <end position="169"/>
    </location>
</feature>
<reference evidence="9" key="1">
    <citation type="submission" date="2021-12" db="EMBL/GenBank/DDBJ databases">
        <title>Alicyclobacillaceae gen. nov., sp. nov., isolated from chalcocite enrichment system.</title>
        <authorList>
            <person name="Jiang Z."/>
        </authorList>
    </citation>
    <scope>NUCLEOTIDE SEQUENCE</scope>
    <source>
        <strain evidence="9">MYW30-H2</strain>
    </source>
</reference>
<dbReference type="SUPFAM" id="SSF103481">
    <property type="entry name" value="Multidrug resistance efflux transporter EmrE"/>
    <property type="match status" value="2"/>
</dbReference>
<keyword evidence="6 7" id="KW-0472">Membrane</keyword>
<feature type="transmembrane region" description="Helical" evidence="7">
    <location>
        <begin position="270"/>
        <end position="287"/>
    </location>
</feature>
<keyword evidence="10" id="KW-1185">Reference proteome</keyword>
<dbReference type="PANTHER" id="PTHR32322:SF18">
    <property type="entry name" value="S-ADENOSYLMETHIONINE_S-ADENOSYLHOMOCYSTEINE TRANSPORTER"/>
    <property type="match status" value="1"/>
</dbReference>
<feature type="transmembrane region" description="Helical" evidence="7">
    <location>
        <begin position="67"/>
        <end position="85"/>
    </location>
</feature>
<evidence type="ECO:0000256" key="1">
    <source>
        <dbReference type="ARBA" id="ARBA00004651"/>
    </source>
</evidence>
<evidence type="ECO:0000256" key="7">
    <source>
        <dbReference type="SAM" id="Phobius"/>
    </source>
</evidence>
<evidence type="ECO:0000259" key="8">
    <source>
        <dbReference type="Pfam" id="PF00892"/>
    </source>
</evidence>
<evidence type="ECO:0000313" key="10">
    <source>
        <dbReference type="Proteomes" id="UP000830167"/>
    </source>
</evidence>
<feature type="transmembrane region" description="Helical" evidence="7">
    <location>
        <begin position="181"/>
        <end position="200"/>
    </location>
</feature>
<evidence type="ECO:0000256" key="5">
    <source>
        <dbReference type="ARBA" id="ARBA00022989"/>
    </source>
</evidence>
<dbReference type="InterPro" id="IPR050638">
    <property type="entry name" value="AA-Vitamin_Transporters"/>
</dbReference>
<evidence type="ECO:0000256" key="4">
    <source>
        <dbReference type="ARBA" id="ARBA00022692"/>
    </source>
</evidence>
<evidence type="ECO:0000313" key="9">
    <source>
        <dbReference type="EMBL" id="UOF92459.1"/>
    </source>
</evidence>
<feature type="domain" description="EamA" evidence="8">
    <location>
        <begin position="6"/>
        <end position="139"/>
    </location>
</feature>
<accession>A0ABY4CQA6</accession>
<keyword evidence="4 7" id="KW-0812">Transmembrane</keyword>
<feature type="transmembrane region" description="Helical" evidence="7">
    <location>
        <begin position="97"/>
        <end position="116"/>
    </location>
</feature>
<gene>
    <name evidence="9" type="ORF">LSG31_10035</name>
</gene>
<evidence type="ECO:0000256" key="6">
    <source>
        <dbReference type="ARBA" id="ARBA00023136"/>
    </source>
</evidence>
<keyword evidence="5 7" id="KW-1133">Transmembrane helix</keyword>
<organism evidence="9 10">
    <name type="scientific">Fodinisporobacter ferrooxydans</name>
    <dbReference type="NCBI Taxonomy" id="2901836"/>
    <lineage>
        <taxon>Bacteria</taxon>
        <taxon>Bacillati</taxon>
        <taxon>Bacillota</taxon>
        <taxon>Bacilli</taxon>
        <taxon>Bacillales</taxon>
        <taxon>Alicyclobacillaceae</taxon>
        <taxon>Fodinisporobacter</taxon>
    </lineage>
</organism>
<comment type="subcellular location">
    <subcellularLocation>
        <location evidence="1">Cell membrane</location>
        <topology evidence="1">Multi-pass membrane protein</topology>
    </subcellularLocation>
</comment>
<feature type="transmembrane region" description="Helical" evidence="7">
    <location>
        <begin position="123"/>
        <end position="142"/>
    </location>
</feature>
<feature type="transmembrane region" description="Helical" evidence="7">
    <location>
        <begin position="35"/>
        <end position="55"/>
    </location>
</feature>
<feature type="transmembrane region" description="Helical" evidence="7">
    <location>
        <begin position="212"/>
        <end position="233"/>
    </location>
</feature>
<dbReference type="Gene3D" id="1.10.3730.20">
    <property type="match status" value="1"/>
</dbReference>
<dbReference type="EMBL" id="CP089291">
    <property type="protein sequence ID" value="UOF92459.1"/>
    <property type="molecule type" value="Genomic_DNA"/>
</dbReference>